<dbReference type="FunFam" id="1.10.150.20:FF:000014">
    <property type="entry name" value="Polymerase (DNA directed), eta"/>
    <property type="match status" value="1"/>
</dbReference>
<comment type="similarity">
    <text evidence="4">Belongs to the DNA polymerase type-Y family.</text>
</comment>
<dbReference type="GO" id="GO:0005657">
    <property type="term" value="C:replication fork"/>
    <property type="evidence" value="ECO:0007669"/>
    <property type="project" value="TreeGrafter"/>
</dbReference>
<evidence type="ECO:0000259" key="18">
    <source>
        <dbReference type="PROSITE" id="PS50173"/>
    </source>
</evidence>
<accession>A0A5E4MNB4</accession>
<evidence type="ECO:0000256" key="5">
    <source>
        <dbReference type="ARBA" id="ARBA00012417"/>
    </source>
</evidence>
<dbReference type="Gene3D" id="1.10.150.20">
    <property type="entry name" value="5' to 3' exonuclease, C-terminal subdomain"/>
    <property type="match status" value="1"/>
</dbReference>
<evidence type="ECO:0000313" key="20">
    <source>
        <dbReference type="EMBL" id="VVC33008.1"/>
    </source>
</evidence>
<dbReference type="Gene3D" id="3.30.1490.100">
    <property type="entry name" value="DNA polymerase, Y-family, little finger domain"/>
    <property type="match status" value="1"/>
</dbReference>
<dbReference type="PROSITE" id="PS50173">
    <property type="entry name" value="UMUC"/>
    <property type="match status" value="1"/>
</dbReference>
<dbReference type="InterPro" id="IPR017961">
    <property type="entry name" value="DNA_pol_Y-fam_little_finger"/>
</dbReference>
<dbReference type="EC" id="2.7.7.7" evidence="5"/>
<comment type="subcellular location">
    <subcellularLocation>
        <location evidence="3">Nucleus</location>
    </subcellularLocation>
</comment>
<dbReference type="InterPro" id="IPR043128">
    <property type="entry name" value="Rev_trsase/Diguanyl_cyclase"/>
</dbReference>
<dbReference type="GO" id="GO:0009411">
    <property type="term" value="P:response to UV"/>
    <property type="evidence" value="ECO:0007669"/>
    <property type="project" value="UniProtKB-ARBA"/>
</dbReference>
<keyword evidence="10" id="KW-0863">Zinc-finger</keyword>
<dbReference type="Pfam" id="PF11799">
    <property type="entry name" value="IMS_C"/>
    <property type="match status" value="1"/>
</dbReference>
<evidence type="ECO:0000256" key="7">
    <source>
        <dbReference type="ARBA" id="ARBA00022695"/>
    </source>
</evidence>
<dbReference type="GO" id="GO:0035861">
    <property type="term" value="C:site of double-strand break"/>
    <property type="evidence" value="ECO:0007669"/>
    <property type="project" value="TreeGrafter"/>
</dbReference>
<keyword evidence="13" id="KW-0234">DNA repair</keyword>
<dbReference type="GO" id="GO:0003887">
    <property type="term" value="F:DNA-directed DNA polymerase activity"/>
    <property type="evidence" value="ECO:0007669"/>
    <property type="project" value="UniProtKB-EC"/>
</dbReference>
<keyword evidence="6" id="KW-0808">Transferase</keyword>
<dbReference type="Pfam" id="PF21704">
    <property type="entry name" value="POLH-Rev1_HhH"/>
    <property type="match status" value="1"/>
</dbReference>
<evidence type="ECO:0000256" key="1">
    <source>
        <dbReference type="ARBA" id="ARBA00001936"/>
    </source>
</evidence>
<dbReference type="FunFam" id="3.40.1170.60:FF:000003">
    <property type="entry name" value="DNA polymerase eta"/>
    <property type="match status" value="1"/>
</dbReference>
<evidence type="ECO:0000256" key="6">
    <source>
        <dbReference type="ARBA" id="ARBA00022679"/>
    </source>
</evidence>
<evidence type="ECO:0000256" key="17">
    <source>
        <dbReference type="SAM" id="MobiDB-lite"/>
    </source>
</evidence>
<dbReference type="PROSITE" id="PS51907">
    <property type="entry name" value="ZF_UBZ3"/>
    <property type="match status" value="1"/>
</dbReference>
<protein>
    <recommendedName>
        <fullName evidence="15">DNA polymerase eta</fullName>
        <ecNumber evidence="5">2.7.7.7</ecNumber>
    </recommendedName>
</protein>
<name>A0A5E4MNB4_9HEMI</name>
<dbReference type="SUPFAM" id="SSF56672">
    <property type="entry name" value="DNA/RNA polymerases"/>
    <property type="match status" value="1"/>
</dbReference>
<keyword evidence="11" id="KW-0862">Zinc</keyword>
<dbReference type="InterPro" id="IPR043502">
    <property type="entry name" value="DNA/RNA_pol_sf"/>
</dbReference>
<evidence type="ECO:0000256" key="12">
    <source>
        <dbReference type="ARBA" id="ARBA00022842"/>
    </source>
</evidence>
<evidence type="ECO:0000256" key="11">
    <source>
        <dbReference type="ARBA" id="ARBA00022833"/>
    </source>
</evidence>
<feature type="domain" description="UBZ3-type" evidence="19">
    <location>
        <begin position="594"/>
        <end position="628"/>
    </location>
</feature>
<evidence type="ECO:0000256" key="8">
    <source>
        <dbReference type="ARBA" id="ARBA00022723"/>
    </source>
</evidence>
<dbReference type="Pfam" id="PF00817">
    <property type="entry name" value="IMS"/>
    <property type="match status" value="1"/>
</dbReference>
<dbReference type="Gene3D" id="3.40.1170.60">
    <property type="match status" value="1"/>
</dbReference>
<keyword evidence="7" id="KW-0548">Nucleotidyltransferase</keyword>
<keyword evidence="14" id="KW-0539">Nucleus</keyword>
<dbReference type="InterPro" id="IPR036775">
    <property type="entry name" value="DNA_pol_Y-fam_lit_finger_sf"/>
</dbReference>
<evidence type="ECO:0000259" key="19">
    <source>
        <dbReference type="PROSITE" id="PS51907"/>
    </source>
</evidence>
<dbReference type="PANTHER" id="PTHR45873:SF1">
    <property type="entry name" value="DNA POLYMERASE ETA"/>
    <property type="match status" value="1"/>
</dbReference>
<dbReference type="Pfam" id="PF18439">
    <property type="entry name" value="zf_UBZ"/>
    <property type="match status" value="1"/>
</dbReference>
<dbReference type="OrthoDB" id="5723at2759"/>
<dbReference type="GO" id="GO:0005634">
    <property type="term" value="C:nucleus"/>
    <property type="evidence" value="ECO:0007669"/>
    <property type="project" value="UniProtKB-SubCell"/>
</dbReference>
<dbReference type="InterPro" id="IPR041298">
    <property type="entry name" value="UBZ3"/>
</dbReference>
<evidence type="ECO:0000256" key="13">
    <source>
        <dbReference type="ARBA" id="ARBA00023204"/>
    </source>
</evidence>
<keyword evidence="12" id="KW-0460">Magnesium</keyword>
<dbReference type="GO" id="GO:0042276">
    <property type="term" value="P:error-prone translesion synthesis"/>
    <property type="evidence" value="ECO:0007669"/>
    <property type="project" value="TreeGrafter"/>
</dbReference>
<evidence type="ECO:0000256" key="14">
    <source>
        <dbReference type="ARBA" id="ARBA00023242"/>
    </source>
</evidence>
<dbReference type="SUPFAM" id="SSF100879">
    <property type="entry name" value="Lesion bypass DNA polymerase (Y-family), little finger domain"/>
    <property type="match status" value="1"/>
</dbReference>
<evidence type="ECO:0000256" key="10">
    <source>
        <dbReference type="ARBA" id="ARBA00022771"/>
    </source>
</evidence>
<feature type="region of interest" description="Disordered" evidence="17">
    <location>
        <begin position="648"/>
        <end position="672"/>
    </location>
</feature>
<comment type="catalytic activity">
    <reaction evidence="16">
        <text>DNA(n) + a 2'-deoxyribonucleoside 5'-triphosphate = DNA(n+1) + diphosphate</text>
        <dbReference type="Rhea" id="RHEA:22508"/>
        <dbReference type="Rhea" id="RHEA-COMP:17339"/>
        <dbReference type="Rhea" id="RHEA-COMP:17340"/>
        <dbReference type="ChEBI" id="CHEBI:33019"/>
        <dbReference type="ChEBI" id="CHEBI:61560"/>
        <dbReference type="ChEBI" id="CHEBI:173112"/>
        <dbReference type="EC" id="2.7.7.7"/>
    </reaction>
</comment>
<dbReference type="InterPro" id="IPR001126">
    <property type="entry name" value="UmuC"/>
</dbReference>
<keyword evidence="9" id="KW-0227">DNA damage</keyword>
<dbReference type="Proteomes" id="UP000325440">
    <property type="component" value="Unassembled WGS sequence"/>
</dbReference>
<evidence type="ECO:0000256" key="4">
    <source>
        <dbReference type="ARBA" id="ARBA00010945"/>
    </source>
</evidence>
<dbReference type="PANTHER" id="PTHR45873">
    <property type="entry name" value="DNA POLYMERASE ETA"/>
    <property type="match status" value="1"/>
</dbReference>
<comment type="cofactor">
    <cofactor evidence="1">
        <name>Mn(2+)</name>
        <dbReference type="ChEBI" id="CHEBI:29035"/>
    </cofactor>
</comment>
<dbReference type="PIRSF" id="PIRSF036603">
    <property type="entry name" value="DPol_eta"/>
    <property type="match status" value="1"/>
</dbReference>
<feature type="domain" description="UmuC" evidence="18">
    <location>
        <begin position="12"/>
        <end position="254"/>
    </location>
</feature>
<dbReference type="EMBL" id="CABPRJ010000962">
    <property type="protein sequence ID" value="VVC33008.1"/>
    <property type="molecule type" value="Genomic_DNA"/>
</dbReference>
<dbReference type="Gene3D" id="3.30.70.270">
    <property type="match status" value="1"/>
</dbReference>
<comment type="cofactor">
    <cofactor evidence="2">
        <name>Mg(2+)</name>
        <dbReference type="ChEBI" id="CHEBI:18420"/>
    </cofactor>
</comment>
<gene>
    <name evidence="20" type="ORF">CINCED_3A023713</name>
</gene>
<dbReference type="GO" id="GO:0006281">
    <property type="term" value="P:DNA repair"/>
    <property type="evidence" value="ECO:0007669"/>
    <property type="project" value="UniProtKB-KW"/>
</dbReference>
<keyword evidence="8" id="KW-0479">Metal-binding</keyword>
<dbReference type="GO" id="GO:0003684">
    <property type="term" value="F:damaged DNA binding"/>
    <property type="evidence" value="ECO:0007669"/>
    <property type="project" value="InterPro"/>
</dbReference>
<dbReference type="InterPro" id="IPR052230">
    <property type="entry name" value="DNA_polymerase_eta"/>
</dbReference>
<evidence type="ECO:0000256" key="9">
    <source>
        <dbReference type="ARBA" id="ARBA00022763"/>
    </source>
</evidence>
<proteinExistence type="inferred from homology"/>
<dbReference type="AlphaFoldDB" id="A0A5E4MNB4"/>
<organism evidence="20 21">
    <name type="scientific">Cinara cedri</name>
    <dbReference type="NCBI Taxonomy" id="506608"/>
    <lineage>
        <taxon>Eukaryota</taxon>
        <taxon>Metazoa</taxon>
        <taxon>Ecdysozoa</taxon>
        <taxon>Arthropoda</taxon>
        <taxon>Hexapoda</taxon>
        <taxon>Insecta</taxon>
        <taxon>Pterygota</taxon>
        <taxon>Neoptera</taxon>
        <taxon>Paraneoptera</taxon>
        <taxon>Hemiptera</taxon>
        <taxon>Sternorrhyncha</taxon>
        <taxon>Aphidomorpha</taxon>
        <taxon>Aphidoidea</taxon>
        <taxon>Aphididae</taxon>
        <taxon>Lachninae</taxon>
        <taxon>Cinara</taxon>
    </lineage>
</organism>
<evidence type="ECO:0000256" key="16">
    <source>
        <dbReference type="ARBA" id="ARBA00049244"/>
    </source>
</evidence>
<keyword evidence="21" id="KW-1185">Reference proteome</keyword>
<evidence type="ECO:0000313" key="21">
    <source>
        <dbReference type="Proteomes" id="UP000325440"/>
    </source>
</evidence>
<evidence type="ECO:0000256" key="3">
    <source>
        <dbReference type="ARBA" id="ARBA00004123"/>
    </source>
</evidence>
<reference evidence="20 21" key="1">
    <citation type="submission" date="2019-08" db="EMBL/GenBank/DDBJ databases">
        <authorList>
            <person name="Alioto T."/>
            <person name="Alioto T."/>
            <person name="Gomez Garrido J."/>
        </authorList>
    </citation>
    <scope>NUCLEOTIDE SEQUENCE [LARGE SCALE GENOMIC DNA]</scope>
</reference>
<evidence type="ECO:0000256" key="15">
    <source>
        <dbReference type="ARBA" id="ARBA00044975"/>
    </source>
</evidence>
<dbReference type="GO" id="GO:0008270">
    <property type="term" value="F:zinc ion binding"/>
    <property type="evidence" value="ECO:0007669"/>
    <property type="project" value="UniProtKB-KW"/>
</dbReference>
<sequence length="682" mass="76902">MNNSCNPAERVVALIDMDCFYCQVEVQHNKSLAGKPVAVVQYNSWKGGGIIAVNYEARAKGVNRHMRGNDAVQVCPDLNLVRVKELHGKADLSKYRTASQKVFEVLSEFSPCVQRASIDEAYIDLTSAINDHISSNQNVSVTDLPNTFVEGYSDQSSNACRNECMQLWLNDVYNNELQDSYLLNLTIGAVMIEKLRDLIFKKTGFCCSAGISNNKILAKLACGLHKPNQQTILPPFSVCNLFKTIPIKKVKNLGGKLGNKVKKEFKCEFMSELAAIPLIDLQKKFDNKTCNFLFQISRGIDNEPVESRLINKSIGSCKAFPLGLKDKDQIQHWLSTLINDITEKLEVDYKINNRKATLIKVNVKYSNKDTNLASSQCGEVTTYNFKKLFDSAYSMLCTMSENQQKSLTWKNPVSFIGVAIGKFIDVEVKSSIDKYFNKEIAKEENNSNLQENVSVDSKINETPRNENCSISNEQLNSKYALFSSNHPKWVNCDLSNKQKPNSSTCNTNYVKNIKISKNEINAKKKSIQDTDSFFNRKLEIISPSKIVQNNNLEIQSPSKHQTDYNSVSKKCFEPHTTINITDDNINDLCSKDNDIPTMLLCEKCNKTIDINLYEEHIDHHVAIELSKSLNSSDLTKPANVKIPKELITQVNSGGKKRKNDSKTSGSNPKKQYRRISTYFKPI</sequence>
<evidence type="ECO:0000256" key="2">
    <source>
        <dbReference type="ARBA" id="ARBA00001946"/>
    </source>
</evidence>